<name>A0A2H0V4N0_9BACT</name>
<dbReference type="SUPFAM" id="SSF54427">
    <property type="entry name" value="NTF2-like"/>
    <property type="match status" value="1"/>
</dbReference>
<dbReference type="InterPro" id="IPR032710">
    <property type="entry name" value="NTF2-like_dom_sf"/>
</dbReference>
<dbReference type="InterPro" id="IPR013543">
    <property type="entry name" value="Ca/CaM-dep_prot_kinase-assoc"/>
</dbReference>
<proteinExistence type="predicted"/>
<feature type="domain" description="Calcium/calmodulin-dependent protein kinase II association-domain" evidence="1">
    <location>
        <begin position="42"/>
        <end position="157"/>
    </location>
</feature>
<dbReference type="GO" id="GO:0004683">
    <property type="term" value="F:calcium/calmodulin-dependent protein kinase activity"/>
    <property type="evidence" value="ECO:0007669"/>
    <property type="project" value="InterPro"/>
</dbReference>
<reference evidence="3" key="1">
    <citation type="submission" date="2017-09" db="EMBL/GenBank/DDBJ databases">
        <title>Depth-based differentiation of microbial function through sediment-hosted aquifers and enrichment of novel symbionts in the deep terrestrial subsurface.</title>
        <authorList>
            <person name="Probst A.J."/>
            <person name="Ladd B."/>
            <person name="Jarett J.K."/>
            <person name="Geller-Mcgrath D.E."/>
            <person name="Sieber C.M.K."/>
            <person name="Emerson J.B."/>
            <person name="Anantharaman K."/>
            <person name="Thomas B.C."/>
            <person name="Malmstrom R."/>
            <person name="Stieglmeier M."/>
            <person name="Klingl A."/>
            <person name="Woyke T."/>
            <person name="Ryan C.M."/>
            <person name="Banfield J.F."/>
        </authorList>
    </citation>
    <scope>NUCLEOTIDE SEQUENCE [LARGE SCALE GENOMIC DNA]</scope>
</reference>
<dbReference type="InterPro" id="IPR011944">
    <property type="entry name" value="Steroid_delta5-4_isomerase"/>
</dbReference>
<organism evidence="2 3">
    <name type="scientific">Candidatus Falkowbacteria bacterium CG10_big_fil_rev_8_21_14_0_10_39_11</name>
    <dbReference type="NCBI Taxonomy" id="1974565"/>
    <lineage>
        <taxon>Bacteria</taxon>
        <taxon>Candidatus Falkowiibacteriota</taxon>
    </lineage>
</organism>
<dbReference type="Proteomes" id="UP000229901">
    <property type="component" value="Unassembled WGS sequence"/>
</dbReference>
<dbReference type="GO" id="GO:0005516">
    <property type="term" value="F:calmodulin binding"/>
    <property type="evidence" value="ECO:0007669"/>
    <property type="project" value="InterPro"/>
</dbReference>
<protein>
    <recommendedName>
        <fullName evidence="1">Calcium/calmodulin-dependent protein kinase II association-domain domain-containing protein</fullName>
    </recommendedName>
</protein>
<sequence>MCHFFTIKRKLKKIIKYKNHMNEEMVPGQESKQFEQIAHENFSRWNDALKTGDAKVVAELYFPDNTFLPTLSPDFKTGIDGAEDYFHHFLEKNPVGEIVEEAIQTLADDCYLHSGRYNFKVGPANDRSVVEARFTYCWKKDDKNQWKIMHHHSSIMPR</sequence>
<gene>
    <name evidence="2" type="ORF">COT97_03585</name>
</gene>
<dbReference type="NCBIfam" id="TIGR02246">
    <property type="entry name" value="SgcJ/EcaC family oxidoreductase"/>
    <property type="match status" value="1"/>
</dbReference>
<evidence type="ECO:0000313" key="3">
    <source>
        <dbReference type="Proteomes" id="UP000229901"/>
    </source>
</evidence>
<evidence type="ECO:0000259" key="1">
    <source>
        <dbReference type="Pfam" id="PF08332"/>
    </source>
</evidence>
<dbReference type="AlphaFoldDB" id="A0A2H0V4N0"/>
<dbReference type="EMBL" id="PFAP01000023">
    <property type="protein sequence ID" value="PIR94021.1"/>
    <property type="molecule type" value="Genomic_DNA"/>
</dbReference>
<dbReference type="Gene3D" id="3.10.450.50">
    <property type="match status" value="1"/>
</dbReference>
<dbReference type="Pfam" id="PF08332">
    <property type="entry name" value="CaMKII_AD"/>
    <property type="match status" value="1"/>
</dbReference>
<comment type="caution">
    <text evidence="2">The sequence shown here is derived from an EMBL/GenBank/DDBJ whole genome shotgun (WGS) entry which is preliminary data.</text>
</comment>
<evidence type="ECO:0000313" key="2">
    <source>
        <dbReference type="EMBL" id="PIR94021.1"/>
    </source>
</evidence>
<accession>A0A2H0V4N0</accession>